<proteinExistence type="predicted"/>
<organism evidence="2 3">
    <name type="scientific">Clunio marinus</name>
    <dbReference type="NCBI Taxonomy" id="568069"/>
    <lineage>
        <taxon>Eukaryota</taxon>
        <taxon>Metazoa</taxon>
        <taxon>Ecdysozoa</taxon>
        <taxon>Arthropoda</taxon>
        <taxon>Hexapoda</taxon>
        <taxon>Insecta</taxon>
        <taxon>Pterygota</taxon>
        <taxon>Neoptera</taxon>
        <taxon>Endopterygota</taxon>
        <taxon>Diptera</taxon>
        <taxon>Nematocera</taxon>
        <taxon>Chironomoidea</taxon>
        <taxon>Chironomidae</taxon>
        <taxon>Clunio</taxon>
    </lineage>
</organism>
<accession>A0A1J1IKR0</accession>
<keyword evidence="1" id="KW-0472">Membrane</keyword>
<dbReference type="EMBL" id="CVRI01000054">
    <property type="protein sequence ID" value="CRL00823.1"/>
    <property type="molecule type" value="Genomic_DNA"/>
</dbReference>
<keyword evidence="1" id="KW-0812">Transmembrane</keyword>
<gene>
    <name evidence="2" type="ORF">CLUMA_CG014074</name>
</gene>
<keyword evidence="3" id="KW-1185">Reference proteome</keyword>
<keyword evidence="1" id="KW-1133">Transmembrane helix</keyword>
<evidence type="ECO:0000256" key="1">
    <source>
        <dbReference type="SAM" id="Phobius"/>
    </source>
</evidence>
<sequence length="65" mass="7117">MNVFLVFKTSKGFIDVAQNSTDNVGLSEKHKNYASMCSCVIIVHICPFGIFLAGKRNNPGSPIRT</sequence>
<feature type="transmembrane region" description="Helical" evidence="1">
    <location>
        <begin position="33"/>
        <end position="54"/>
    </location>
</feature>
<dbReference type="Proteomes" id="UP000183832">
    <property type="component" value="Unassembled WGS sequence"/>
</dbReference>
<evidence type="ECO:0000313" key="2">
    <source>
        <dbReference type="EMBL" id="CRL00823.1"/>
    </source>
</evidence>
<name>A0A1J1IKR0_9DIPT</name>
<protein>
    <submittedName>
        <fullName evidence="2">CLUMA_CG014074, isoform A</fullName>
    </submittedName>
</protein>
<dbReference type="AlphaFoldDB" id="A0A1J1IKR0"/>
<reference evidence="2 3" key="1">
    <citation type="submission" date="2015-04" db="EMBL/GenBank/DDBJ databases">
        <authorList>
            <person name="Syromyatnikov M.Y."/>
            <person name="Popov V.N."/>
        </authorList>
    </citation>
    <scope>NUCLEOTIDE SEQUENCE [LARGE SCALE GENOMIC DNA]</scope>
</reference>
<evidence type="ECO:0000313" key="3">
    <source>
        <dbReference type="Proteomes" id="UP000183832"/>
    </source>
</evidence>